<dbReference type="InterPro" id="IPR013087">
    <property type="entry name" value="Znf_C2H2_type"/>
</dbReference>
<reference evidence="3" key="1">
    <citation type="submission" date="2016-10" db="EMBL/GenBank/DDBJ databases">
        <authorList>
            <person name="Varghese N."/>
            <person name="Submissions S."/>
        </authorList>
    </citation>
    <scope>NUCLEOTIDE SEQUENCE [LARGE SCALE GENOMIC DNA]</scope>
    <source>
        <strain evidence="3">CGMCC 1.7736</strain>
    </source>
</reference>
<organism evidence="2 3">
    <name type="scientific">Halogeometricum rufum</name>
    <dbReference type="NCBI Taxonomy" id="553469"/>
    <lineage>
        <taxon>Archaea</taxon>
        <taxon>Methanobacteriati</taxon>
        <taxon>Methanobacteriota</taxon>
        <taxon>Stenosarchaea group</taxon>
        <taxon>Halobacteria</taxon>
        <taxon>Halobacteriales</taxon>
        <taxon>Haloferacaceae</taxon>
        <taxon>Halogeometricum</taxon>
    </lineage>
</organism>
<gene>
    <name evidence="2" type="ORF">SAMN04487947_1727</name>
</gene>
<dbReference type="Proteomes" id="UP000198531">
    <property type="component" value="Unassembled WGS sequence"/>
</dbReference>
<evidence type="ECO:0000259" key="1">
    <source>
        <dbReference type="PROSITE" id="PS50157"/>
    </source>
</evidence>
<sequence length="46" mass="5169">MVSTTEKDGATWYRCDECGLMFDAESDAQTHETNCDSDDDSPSYLQ</sequence>
<accession>A0A1I6GVZ2</accession>
<protein>
    <recommendedName>
        <fullName evidence="1">C2H2-type domain-containing protein</fullName>
    </recommendedName>
</protein>
<dbReference type="EMBL" id="FOYT01000001">
    <property type="protein sequence ID" value="SFR46358.1"/>
    <property type="molecule type" value="Genomic_DNA"/>
</dbReference>
<proteinExistence type="predicted"/>
<evidence type="ECO:0000313" key="3">
    <source>
        <dbReference type="Proteomes" id="UP000198531"/>
    </source>
</evidence>
<dbReference type="PROSITE" id="PS50157">
    <property type="entry name" value="ZINC_FINGER_C2H2_2"/>
    <property type="match status" value="1"/>
</dbReference>
<dbReference type="RefSeq" id="WP_177232562.1">
    <property type="nucleotide sequence ID" value="NZ_FOYT01000001.1"/>
</dbReference>
<dbReference type="OrthoDB" id="295047at2157"/>
<name>A0A1I6GVZ2_9EURY</name>
<dbReference type="AlphaFoldDB" id="A0A1I6GVZ2"/>
<dbReference type="InterPro" id="IPR055552">
    <property type="entry name" value="DUF7128"/>
</dbReference>
<keyword evidence="3" id="KW-1185">Reference proteome</keyword>
<evidence type="ECO:0000313" key="2">
    <source>
        <dbReference type="EMBL" id="SFR46358.1"/>
    </source>
</evidence>
<dbReference type="Pfam" id="PF23447">
    <property type="entry name" value="DUF7128"/>
    <property type="match status" value="1"/>
</dbReference>
<feature type="domain" description="C2H2-type" evidence="1">
    <location>
        <begin position="13"/>
        <end position="42"/>
    </location>
</feature>